<name>A0A2M7E744_9BACT</name>
<evidence type="ECO:0008006" key="3">
    <source>
        <dbReference type="Google" id="ProtNLM"/>
    </source>
</evidence>
<reference evidence="2" key="1">
    <citation type="submission" date="2017-09" db="EMBL/GenBank/DDBJ databases">
        <title>Depth-based differentiation of microbial function through sediment-hosted aquifers and enrichment of novel symbionts in the deep terrestrial subsurface.</title>
        <authorList>
            <person name="Probst A.J."/>
            <person name="Ladd B."/>
            <person name="Jarett J.K."/>
            <person name="Geller-Mcgrath D.E."/>
            <person name="Sieber C.M.K."/>
            <person name="Emerson J.B."/>
            <person name="Anantharaman K."/>
            <person name="Thomas B.C."/>
            <person name="Malmstrom R."/>
            <person name="Stieglmeier M."/>
            <person name="Klingl A."/>
            <person name="Woyke T."/>
            <person name="Ryan C.M."/>
            <person name="Banfield J.F."/>
        </authorList>
    </citation>
    <scope>NUCLEOTIDE SEQUENCE [LARGE SCALE GENOMIC DNA]</scope>
</reference>
<dbReference type="InterPro" id="IPR029039">
    <property type="entry name" value="Flavoprotein-like_sf"/>
</dbReference>
<dbReference type="Gene3D" id="3.40.50.360">
    <property type="match status" value="1"/>
</dbReference>
<accession>A0A2M7E744</accession>
<protein>
    <recommendedName>
        <fullName evidence="3">Flavodoxin-like domain-containing protein</fullName>
    </recommendedName>
</protein>
<evidence type="ECO:0000313" key="2">
    <source>
        <dbReference type="Proteomes" id="UP000228886"/>
    </source>
</evidence>
<dbReference type="EMBL" id="PETL01000325">
    <property type="protein sequence ID" value="PIV63549.1"/>
    <property type="molecule type" value="Genomic_DNA"/>
</dbReference>
<gene>
    <name evidence="1" type="ORF">COS11_06810</name>
</gene>
<evidence type="ECO:0000313" key="1">
    <source>
        <dbReference type="EMBL" id="PIV63549.1"/>
    </source>
</evidence>
<dbReference type="SUPFAM" id="SSF52218">
    <property type="entry name" value="Flavoproteins"/>
    <property type="match status" value="1"/>
</dbReference>
<proteinExistence type="predicted"/>
<sequence>MKDRDNIFFGTPVWAGSPAPALSNYLERCQGLAGKEISIFVTYGSGLGKERAIRILTRIIEERGGRVTQKLAVQEKEIVKETLMSVSF</sequence>
<organism evidence="1 2">
    <name type="scientific">bacterium (Candidatus Ratteibacteria) CG01_land_8_20_14_3_00_40_19</name>
    <dbReference type="NCBI Taxonomy" id="2014290"/>
    <lineage>
        <taxon>Bacteria</taxon>
        <taxon>Candidatus Ratteibacteria</taxon>
    </lineage>
</organism>
<dbReference type="Proteomes" id="UP000228886">
    <property type="component" value="Unassembled WGS sequence"/>
</dbReference>
<comment type="caution">
    <text evidence="1">The sequence shown here is derived from an EMBL/GenBank/DDBJ whole genome shotgun (WGS) entry which is preliminary data.</text>
</comment>
<dbReference type="AlphaFoldDB" id="A0A2M7E744"/>